<protein>
    <submittedName>
        <fullName evidence="1">Uncharacterized protein</fullName>
    </submittedName>
</protein>
<dbReference type="Proteomes" id="UP000228934">
    <property type="component" value="Unassembled WGS sequence"/>
</dbReference>
<gene>
    <name evidence="1" type="ORF">AB205_0112050</name>
</gene>
<keyword evidence="2" id="KW-1185">Reference proteome</keyword>
<dbReference type="EMBL" id="KZ061404">
    <property type="protein sequence ID" value="PIO11005.1"/>
    <property type="molecule type" value="Genomic_DNA"/>
</dbReference>
<accession>A0A2G9Q638</accession>
<evidence type="ECO:0000313" key="1">
    <source>
        <dbReference type="EMBL" id="PIO11005.1"/>
    </source>
</evidence>
<dbReference type="AlphaFoldDB" id="A0A2G9Q638"/>
<reference evidence="2" key="1">
    <citation type="journal article" date="2017" name="Nat. Commun.">
        <title>The North American bullfrog draft genome provides insight into hormonal regulation of long noncoding RNA.</title>
        <authorList>
            <person name="Hammond S.A."/>
            <person name="Warren R.L."/>
            <person name="Vandervalk B.P."/>
            <person name="Kucuk E."/>
            <person name="Khan H."/>
            <person name="Gibb E.A."/>
            <person name="Pandoh P."/>
            <person name="Kirk H."/>
            <person name="Zhao Y."/>
            <person name="Jones M."/>
            <person name="Mungall A.J."/>
            <person name="Coope R."/>
            <person name="Pleasance S."/>
            <person name="Moore R.A."/>
            <person name="Holt R.A."/>
            <person name="Round J.M."/>
            <person name="Ohora S."/>
            <person name="Walle B.V."/>
            <person name="Veldhoen N."/>
            <person name="Helbing C.C."/>
            <person name="Birol I."/>
        </authorList>
    </citation>
    <scope>NUCLEOTIDE SEQUENCE [LARGE SCALE GENOMIC DNA]</scope>
</reference>
<proteinExistence type="predicted"/>
<organism evidence="1 2">
    <name type="scientific">Aquarana catesbeiana</name>
    <name type="common">American bullfrog</name>
    <name type="synonym">Rana catesbeiana</name>
    <dbReference type="NCBI Taxonomy" id="8400"/>
    <lineage>
        <taxon>Eukaryota</taxon>
        <taxon>Metazoa</taxon>
        <taxon>Chordata</taxon>
        <taxon>Craniata</taxon>
        <taxon>Vertebrata</taxon>
        <taxon>Euteleostomi</taxon>
        <taxon>Amphibia</taxon>
        <taxon>Batrachia</taxon>
        <taxon>Anura</taxon>
        <taxon>Neobatrachia</taxon>
        <taxon>Ranoidea</taxon>
        <taxon>Ranidae</taxon>
        <taxon>Aquarana</taxon>
    </lineage>
</organism>
<sequence>MYLLSTTIVYSFAADLCAPDCIVSLQAIHPYMAMSGRGWNSSSRRCLVPSGFCHSLS</sequence>
<name>A0A2G9Q638_AQUCT</name>
<evidence type="ECO:0000313" key="2">
    <source>
        <dbReference type="Proteomes" id="UP000228934"/>
    </source>
</evidence>